<dbReference type="Pfam" id="PF07714">
    <property type="entry name" value="PK_Tyr_Ser-Thr"/>
    <property type="match status" value="1"/>
</dbReference>
<evidence type="ECO:0000256" key="11">
    <source>
        <dbReference type="SAM" id="MobiDB-lite"/>
    </source>
</evidence>
<dbReference type="FunFam" id="1.10.510.10:FF:000021">
    <property type="entry name" value="Serine/threonine protein kinase"/>
    <property type="match status" value="1"/>
</dbReference>
<feature type="region of interest" description="Disordered" evidence="11">
    <location>
        <begin position="113"/>
        <end position="138"/>
    </location>
</feature>
<dbReference type="GO" id="GO:0005813">
    <property type="term" value="C:centrosome"/>
    <property type="evidence" value="ECO:0007669"/>
    <property type="project" value="UniProtKB-SubCell"/>
</dbReference>
<evidence type="ECO:0000256" key="8">
    <source>
        <dbReference type="ARBA" id="ARBA00022777"/>
    </source>
</evidence>
<keyword evidence="5" id="KW-0723">Serine/threonine-protein kinase</keyword>
<dbReference type="SMART" id="SM00220">
    <property type="entry name" value="S_TKc"/>
    <property type="match status" value="1"/>
</dbReference>
<reference evidence="14" key="1">
    <citation type="journal article" date="2020" name="Appl. Environ. Microbiol.">
        <title>Diazotrophic Anaeromyxobacter Isolates from Soils.</title>
        <authorList>
            <person name="Masuda Y."/>
            <person name="Yamanaka H."/>
            <person name="Xu Z.X."/>
            <person name="Shiratori Y."/>
            <person name="Aono T."/>
            <person name="Amachi S."/>
            <person name="Senoo K."/>
            <person name="Itoh H."/>
        </authorList>
    </citation>
    <scope>NUCLEOTIDE SEQUENCE [LARGE SCALE GENOMIC DNA]</scope>
    <source>
        <strain evidence="14">R267</strain>
    </source>
</reference>
<dbReference type="Gene3D" id="3.30.200.20">
    <property type="entry name" value="Phosphorylase Kinase, domain 1"/>
    <property type="match status" value="1"/>
</dbReference>
<comment type="subcellular location">
    <subcellularLocation>
        <location evidence="1">Cytoplasm</location>
        <location evidence="1">Cytoskeleton</location>
        <location evidence="1">Microtubule organizing center</location>
        <location evidence="1">Centrosome</location>
    </subcellularLocation>
    <subcellularLocation>
        <location evidence="2">Cytoplasm</location>
        <location evidence="2">Cytoskeleton</location>
        <location evidence="2">Spindle pole</location>
    </subcellularLocation>
</comment>
<evidence type="ECO:0000259" key="12">
    <source>
        <dbReference type="PROSITE" id="PS50011"/>
    </source>
</evidence>
<keyword evidence="8" id="KW-0418">Kinase</keyword>
<dbReference type="InterPro" id="IPR011009">
    <property type="entry name" value="Kinase-like_dom_sf"/>
</dbReference>
<feature type="compositionally biased region" description="Low complexity" evidence="11">
    <location>
        <begin position="113"/>
        <end position="125"/>
    </location>
</feature>
<dbReference type="CDD" id="cd14014">
    <property type="entry name" value="STKc_PknB_like"/>
    <property type="match status" value="1"/>
</dbReference>
<gene>
    <name evidence="13" type="ORF">AMYX_02640</name>
</gene>
<dbReference type="GO" id="GO:0004674">
    <property type="term" value="F:protein serine/threonine kinase activity"/>
    <property type="evidence" value="ECO:0007669"/>
    <property type="project" value="UniProtKB-KW"/>
</dbReference>
<proteinExistence type="inferred from homology"/>
<comment type="caution">
    <text evidence="13">The sequence shown here is derived from an EMBL/GenBank/DDBJ whole genome shotgun (WGS) entry which is preliminary data.</text>
</comment>
<evidence type="ECO:0000313" key="13">
    <source>
        <dbReference type="EMBL" id="GEJ55523.1"/>
    </source>
</evidence>
<feature type="compositionally biased region" description="Basic and acidic residues" evidence="11">
    <location>
        <begin position="177"/>
        <end position="189"/>
    </location>
</feature>
<dbReference type="PIRSF" id="PIRSF000654">
    <property type="entry name" value="Integrin-linked_kinase"/>
    <property type="match status" value="1"/>
</dbReference>
<feature type="domain" description="Protein kinase" evidence="12">
    <location>
        <begin position="13"/>
        <end position="371"/>
    </location>
</feature>
<evidence type="ECO:0000256" key="7">
    <source>
        <dbReference type="ARBA" id="ARBA00022741"/>
    </source>
</evidence>
<evidence type="ECO:0000256" key="6">
    <source>
        <dbReference type="ARBA" id="ARBA00022679"/>
    </source>
</evidence>
<dbReference type="Gene3D" id="1.10.510.10">
    <property type="entry name" value="Transferase(Phosphotransferase) domain 1"/>
    <property type="match status" value="1"/>
</dbReference>
<keyword evidence="7" id="KW-0547">Nucleotide-binding</keyword>
<protein>
    <recommendedName>
        <fullName evidence="4">non-specific serine/threonine protein kinase</fullName>
        <ecNumber evidence="4">2.7.11.1</ecNumber>
    </recommendedName>
</protein>
<keyword evidence="6" id="KW-0808">Transferase</keyword>
<dbReference type="PANTHER" id="PTHR43289:SF30">
    <property type="entry name" value="NON-SPECIFIC SERINE_THREONINE PROTEIN KINASE"/>
    <property type="match status" value="1"/>
</dbReference>
<evidence type="ECO:0000256" key="1">
    <source>
        <dbReference type="ARBA" id="ARBA00004300"/>
    </source>
</evidence>
<evidence type="ECO:0000256" key="3">
    <source>
        <dbReference type="ARBA" id="ARBA00010886"/>
    </source>
</evidence>
<evidence type="ECO:0000256" key="10">
    <source>
        <dbReference type="ARBA" id="ARBA00023212"/>
    </source>
</evidence>
<evidence type="ECO:0000256" key="5">
    <source>
        <dbReference type="ARBA" id="ARBA00022527"/>
    </source>
</evidence>
<dbReference type="GO" id="GO:0005524">
    <property type="term" value="F:ATP binding"/>
    <property type="evidence" value="ECO:0007669"/>
    <property type="project" value="UniProtKB-KW"/>
</dbReference>
<evidence type="ECO:0000256" key="4">
    <source>
        <dbReference type="ARBA" id="ARBA00012513"/>
    </source>
</evidence>
<keyword evidence="10" id="KW-0963">Cytoplasm</keyword>
<evidence type="ECO:0000256" key="2">
    <source>
        <dbReference type="ARBA" id="ARBA00004647"/>
    </source>
</evidence>
<name>A0A7I9VGK6_9BACT</name>
<feature type="region of interest" description="Disordered" evidence="11">
    <location>
        <begin position="168"/>
        <end position="189"/>
    </location>
</feature>
<organism evidence="13 14">
    <name type="scientific">Anaeromyxobacter diazotrophicus</name>
    <dbReference type="NCBI Taxonomy" id="2590199"/>
    <lineage>
        <taxon>Bacteria</taxon>
        <taxon>Pseudomonadati</taxon>
        <taxon>Myxococcota</taxon>
        <taxon>Myxococcia</taxon>
        <taxon>Myxococcales</taxon>
        <taxon>Cystobacterineae</taxon>
        <taxon>Anaeromyxobacteraceae</taxon>
        <taxon>Anaeromyxobacter</taxon>
    </lineage>
</organism>
<keyword evidence="9" id="KW-0067">ATP-binding</keyword>
<dbReference type="PROSITE" id="PS00108">
    <property type="entry name" value="PROTEIN_KINASE_ST"/>
    <property type="match status" value="1"/>
</dbReference>
<dbReference type="InterPro" id="IPR008271">
    <property type="entry name" value="Ser/Thr_kinase_AS"/>
</dbReference>
<dbReference type="PANTHER" id="PTHR43289">
    <property type="entry name" value="MITOGEN-ACTIVATED PROTEIN KINASE KINASE KINASE 20-RELATED"/>
    <property type="match status" value="1"/>
</dbReference>
<keyword evidence="14" id="KW-1185">Reference proteome</keyword>
<dbReference type="GO" id="GO:0000922">
    <property type="term" value="C:spindle pole"/>
    <property type="evidence" value="ECO:0007669"/>
    <property type="project" value="UniProtKB-SubCell"/>
</dbReference>
<dbReference type="EC" id="2.7.11.1" evidence="4"/>
<dbReference type="AlphaFoldDB" id="A0A7I9VGK6"/>
<accession>A0A7I9VGK6</accession>
<evidence type="ECO:0000256" key="9">
    <source>
        <dbReference type="ARBA" id="ARBA00022840"/>
    </source>
</evidence>
<dbReference type="Proteomes" id="UP000503640">
    <property type="component" value="Unassembled WGS sequence"/>
</dbReference>
<evidence type="ECO:0000313" key="14">
    <source>
        <dbReference type="Proteomes" id="UP000503640"/>
    </source>
</evidence>
<comment type="similarity">
    <text evidence="3">Belongs to the protein kinase superfamily. NEK Ser/Thr protein kinase family. NIMA subfamily.</text>
</comment>
<keyword evidence="10" id="KW-0206">Cytoskeleton</keyword>
<dbReference type="InterPro" id="IPR001245">
    <property type="entry name" value="Ser-Thr/Tyr_kinase_cat_dom"/>
</dbReference>
<dbReference type="InterPro" id="IPR000719">
    <property type="entry name" value="Prot_kinase_dom"/>
</dbReference>
<dbReference type="PROSITE" id="PS50011">
    <property type="entry name" value="PROTEIN_KINASE_DOM"/>
    <property type="match status" value="1"/>
</dbReference>
<sequence>MLDRMPPRAVGPYEVLSVIGRGGIGTVYRARHRTSGAEVAVKLLGPPPACDPTAARRLAREFEALRGLDHPNVVRVYDAGVHEGYSFLAMELVEGLDLRSYLSPALDASPYAGAAPGAPAPSGDRPALDAWSDEPDTESLLTPALDVEPPAQGPDAIRAFAALMDEPETEGSFAQAEPREASPEKVRAGEAKPLADEVLEGLNGPSRRARLVDAVAQVCDGLAHVHAHGLVHRDLKPSNIMVDDARRVRLMDFGLVKLATDATHLTLHGRVVGTYRYMAPEQARGEAVDHRADLYSLGVILFELLCGRPPFLSKRPVELWNEIISRPPVAPAALNPGVDPRLARLALRLLAKDPRQRFQTAAEVAAAVRGG</sequence>
<dbReference type="SUPFAM" id="SSF56112">
    <property type="entry name" value="Protein kinase-like (PK-like)"/>
    <property type="match status" value="1"/>
</dbReference>
<dbReference type="EMBL" id="BJTG01000001">
    <property type="protein sequence ID" value="GEJ55523.1"/>
    <property type="molecule type" value="Genomic_DNA"/>
</dbReference>